<dbReference type="Gene3D" id="3.30.160.60">
    <property type="entry name" value="Classic Zinc Finger"/>
    <property type="match status" value="1"/>
</dbReference>
<dbReference type="PROSITE" id="PS52027">
    <property type="entry name" value="ZF_C2HC_C3H"/>
    <property type="match status" value="1"/>
</dbReference>
<dbReference type="Pfam" id="PF13913">
    <property type="entry name" value="zf-C2HC_2"/>
    <property type="match status" value="2"/>
</dbReference>
<dbReference type="EMBL" id="JAHXZJ010000002">
    <property type="protein sequence ID" value="KAH0563997.1"/>
    <property type="molecule type" value="Genomic_DNA"/>
</dbReference>
<dbReference type="InterPro" id="IPR049899">
    <property type="entry name" value="Znf_C2HC_C3H"/>
</dbReference>
<feature type="domain" description="C2HC/C3H-type" evidence="8">
    <location>
        <begin position="55"/>
        <end position="84"/>
    </location>
</feature>
<evidence type="ECO:0000256" key="4">
    <source>
        <dbReference type="ARBA" id="ARBA00022833"/>
    </source>
</evidence>
<keyword evidence="5" id="KW-0175">Coiled coil</keyword>
<evidence type="ECO:0000313" key="9">
    <source>
        <dbReference type="EMBL" id="KAH0563997.1"/>
    </source>
</evidence>
<protein>
    <recommendedName>
        <fullName evidence="8">C2HC/C3H-type domain-containing protein</fullName>
    </recommendedName>
</protein>
<feature type="compositionally biased region" description="Polar residues" evidence="7">
    <location>
        <begin position="630"/>
        <end position="646"/>
    </location>
</feature>
<evidence type="ECO:0000256" key="7">
    <source>
        <dbReference type="SAM" id="MobiDB-lite"/>
    </source>
</evidence>
<evidence type="ECO:0000313" key="10">
    <source>
        <dbReference type="Proteomes" id="UP000826195"/>
    </source>
</evidence>
<keyword evidence="2" id="KW-0479">Metal-binding</keyword>
<name>A0AAV7J1I3_COTGL</name>
<dbReference type="Proteomes" id="UP000826195">
    <property type="component" value="Unassembled WGS sequence"/>
</dbReference>
<dbReference type="GO" id="GO:0008270">
    <property type="term" value="F:zinc ion binding"/>
    <property type="evidence" value="ECO:0007669"/>
    <property type="project" value="UniProtKB-KW"/>
</dbReference>
<evidence type="ECO:0000256" key="1">
    <source>
        <dbReference type="ARBA" id="ARBA00010843"/>
    </source>
</evidence>
<evidence type="ECO:0000256" key="5">
    <source>
        <dbReference type="ARBA" id="ARBA00023054"/>
    </source>
</evidence>
<feature type="region of interest" description="Disordered" evidence="7">
    <location>
        <begin position="622"/>
        <end position="658"/>
    </location>
</feature>
<feature type="region of interest" description="Disordered" evidence="7">
    <location>
        <begin position="538"/>
        <end position="583"/>
    </location>
</feature>
<sequence length="739" mass="82410">MLCCVSKKAAEGSVLKKPPLSRSSSSSSTSTLTSLKLPASQLIINDLKSYDEVLELLPCLICGRTFKPQSLEKHTKICERAAIKKRKPFDSFKQRLQGTELEEYLPKVITKKDVRPEDKFRNRNTWKQTHDEFLKTIRAARGDTVATSSQYRQVTTVAPGAPTRANEKGLCPTCNRQFGIKAYDRHVAWCKERIMRAPASQATNVAKERLDARMKYRAPLLKSRRMTNREKYAPRKNNITQNINNNNNNNFISNNNRNSNNTNSINLELKKDASGLKTTDPVNIKQPAVTERRSGHGKSDGVIAPGPVKSRPSDRSTKSCGQDFHPAWTNYVRRHPDFNLVLTSRTGICQDYDPYLLAEQQLTDLLSDTCSDKSYMDSPLNRYGIKPTSSQSTSSSSPLYPLTHSSAFVKYPNSLNLDNASSPEKRGSVVAPPSEFDDLSIGFSSSDSTEANSISRELFAELESACRREDQANKNKTSHSGTNHVLGRRMIIDKARALGTTTDDSLDPNSNRRVVTSTDKSRKVVEKTTVKPIRPMVTRSNSVRAASAPKIPERKETAKANSRSSPGTRFNNQRNNFSNLSGSNLSLSSIVSSEIDVKRSNSMFDDLVSSFDDDSGSYPSLRSFLKNDPLSMSSPVQPSRTRNGQISDEDLSSPDSFKKQECSKLSADSAYSSLNRKYSNGRSETTGRLEEETSLLRRRENEIISNLKSKMSKFCHECGTKFPETAKFCCECGIQRLAL</sequence>
<keyword evidence="10" id="KW-1185">Reference proteome</keyword>
<evidence type="ECO:0000256" key="2">
    <source>
        <dbReference type="ARBA" id="ARBA00022723"/>
    </source>
</evidence>
<dbReference type="InterPro" id="IPR026104">
    <property type="entry name" value="ZNF_C2HC_dom_1C"/>
</dbReference>
<evidence type="ECO:0000256" key="6">
    <source>
        <dbReference type="PROSITE-ProRule" id="PRU01371"/>
    </source>
</evidence>
<feature type="region of interest" description="Disordered" evidence="7">
    <location>
        <begin position="239"/>
        <end position="263"/>
    </location>
</feature>
<dbReference type="AlphaFoldDB" id="A0AAV7J1I3"/>
<feature type="compositionally biased region" description="Basic and acidic residues" evidence="7">
    <location>
        <begin position="290"/>
        <end position="299"/>
    </location>
</feature>
<feature type="compositionally biased region" description="Polar residues" evidence="7">
    <location>
        <begin position="559"/>
        <end position="574"/>
    </location>
</feature>
<dbReference type="PANTHER" id="PTHR14649:SF1">
    <property type="entry name" value="ZINC FINGER C2HC DOMAIN-CONTAINING PROTEIN 1C"/>
    <property type="match status" value="1"/>
</dbReference>
<keyword evidence="4" id="KW-0862">Zinc</keyword>
<comment type="similarity">
    <text evidence="1">Belongs to the ZC2HC1 family.</text>
</comment>
<evidence type="ECO:0000259" key="8">
    <source>
        <dbReference type="PROSITE" id="PS52027"/>
    </source>
</evidence>
<organism evidence="9 10">
    <name type="scientific">Cotesia glomerata</name>
    <name type="common">Lepidopteran parasitic wasp</name>
    <name type="synonym">Apanteles glomeratus</name>
    <dbReference type="NCBI Taxonomy" id="32391"/>
    <lineage>
        <taxon>Eukaryota</taxon>
        <taxon>Metazoa</taxon>
        <taxon>Ecdysozoa</taxon>
        <taxon>Arthropoda</taxon>
        <taxon>Hexapoda</taxon>
        <taxon>Insecta</taxon>
        <taxon>Pterygota</taxon>
        <taxon>Neoptera</taxon>
        <taxon>Endopterygota</taxon>
        <taxon>Hymenoptera</taxon>
        <taxon>Apocrita</taxon>
        <taxon>Ichneumonoidea</taxon>
        <taxon>Braconidae</taxon>
        <taxon>Microgastrinae</taxon>
        <taxon>Cotesia</taxon>
    </lineage>
</organism>
<gene>
    <name evidence="9" type="ORF">KQX54_008524</name>
</gene>
<comment type="caution">
    <text evidence="9">The sequence shown here is derived from an EMBL/GenBank/DDBJ whole genome shotgun (WGS) entry which is preliminary data.</text>
</comment>
<proteinExistence type="inferred from homology"/>
<feature type="region of interest" description="Disordered" evidence="7">
    <location>
        <begin position="285"/>
        <end position="320"/>
    </location>
</feature>
<reference evidence="9 10" key="1">
    <citation type="journal article" date="2021" name="J. Hered.">
        <title>A chromosome-level genome assembly of the parasitoid wasp, Cotesia glomerata (Hymenoptera: Braconidae).</title>
        <authorList>
            <person name="Pinto B.J."/>
            <person name="Weis J.J."/>
            <person name="Gamble T."/>
            <person name="Ode P.J."/>
            <person name="Paul R."/>
            <person name="Zaspel J.M."/>
        </authorList>
    </citation>
    <scope>NUCLEOTIDE SEQUENCE [LARGE SCALE GENOMIC DNA]</scope>
    <source>
        <strain evidence="9">CgM1</strain>
    </source>
</reference>
<feature type="region of interest" description="Disordered" evidence="7">
    <location>
        <begin position="500"/>
        <end position="526"/>
    </location>
</feature>
<dbReference type="PANTHER" id="PTHR14649">
    <property type="entry name" value="ZINC FINGER C2HC DOMAIN-CONTAINING PROTEIN 1C"/>
    <property type="match status" value="1"/>
</dbReference>
<evidence type="ECO:0000256" key="3">
    <source>
        <dbReference type="ARBA" id="ARBA00022771"/>
    </source>
</evidence>
<accession>A0AAV7J1I3</accession>
<feature type="compositionally biased region" description="Polar residues" evidence="7">
    <location>
        <begin position="500"/>
        <end position="518"/>
    </location>
</feature>
<keyword evidence="3 6" id="KW-0863">Zinc-finger</keyword>